<dbReference type="Pfam" id="PF00017">
    <property type="entry name" value="SH2"/>
    <property type="match status" value="1"/>
</dbReference>
<dbReference type="SUPFAM" id="SSF55550">
    <property type="entry name" value="SH2 domain"/>
    <property type="match status" value="1"/>
</dbReference>
<feature type="region of interest" description="Disordered" evidence="5">
    <location>
        <begin position="280"/>
        <end position="299"/>
    </location>
</feature>
<evidence type="ECO:0000256" key="3">
    <source>
        <dbReference type="ARBA" id="ARBA00022999"/>
    </source>
</evidence>
<evidence type="ECO:0000259" key="6">
    <source>
        <dbReference type="PROSITE" id="PS50001"/>
    </source>
</evidence>
<organism evidence="7 8">
    <name type="scientific">Clupea harengus</name>
    <name type="common">Atlantic herring</name>
    <dbReference type="NCBI Taxonomy" id="7950"/>
    <lineage>
        <taxon>Eukaryota</taxon>
        <taxon>Metazoa</taxon>
        <taxon>Chordata</taxon>
        <taxon>Craniata</taxon>
        <taxon>Vertebrata</taxon>
        <taxon>Euteleostomi</taxon>
        <taxon>Actinopterygii</taxon>
        <taxon>Neopterygii</taxon>
        <taxon>Teleostei</taxon>
        <taxon>Clupei</taxon>
        <taxon>Clupeiformes</taxon>
        <taxon>Clupeoidei</taxon>
        <taxon>Clupeidae</taxon>
        <taxon>Clupea</taxon>
    </lineage>
</organism>
<feature type="region of interest" description="Disordered" evidence="5">
    <location>
        <begin position="1"/>
        <end position="25"/>
    </location>
</feature>
<dbReference type="PANTHER" id="PTHR15127">
    <property type="entry name" value="HEAVYWEIGHT, ISOFORM A"/>
    <property type="match status" value="1"/>
</dbReference>
<dbReference type="RefSeq" id="XP_031413926.1">
    <property type="nucleotide sequence ID" value="XM_031558066.2"/>
</dbReference>
<dbReference type="GO" id="GO:0007165">
    <property type="term" value="P:signal transduction"/>
    <property type="evidence" value="ECO:0007669"/>
    <property type="project" value="UniProtKB-ARBA"/>
</dbReference>
<evidence type="ECO:0000256" key="1">
    <source>
        <dbReference type="ARBA" id="ARBA00022553"/>
    </source>
</evidence>
<dbReference type="SMART" id="SM00252">
    <property type="entry name" value="SH2"/>
    <property type="match status" value="1"/>
</dbReference>
<accession>A0A6P8ENL9</accession>
<name>A0A6P8ENL9_CLUHA</name>
<dbReference type="InterPro" id="IPR036860">
    <property type="entry name" value="SH2_dom_sf"/>
</dbReference>
<dbReference type="Gene3D" id="3.30.505.10">
    <property type="entry name" value="SH2 domain"/>
    <property type="match status" value="1"/>
</dbReference>
<protein>
    <submittedName>
        <fullName evidence="8">SH2 domain-containing adapter protein F isoform X1</fullName>
    </submittedName>
</protein>
<evidence type="ECO:0000256" key="4">
    <source>
        <dbReference type="PROSITE-ProRule" id="PRU00191"/>
    </source>
</evidence>
<dbReference type="CTD" id="90525"/>
<feature type="compositionally biased region" description="Basic and acidic residues" evidence="5">
    <location>
        <begin position="1"/>
        <end position="10"/>
    </location>
</feature>
<reference evidence="8" key="1">
    <citation type="submission" date="2025-08" db="UniProtKB">
        <authorList>
            <consortium name="RefSeq"/>
        </authorList>
    </citation>
    <scope>IDENTIFICATION</scope>
</reference>
<keyword evidence="7" id="KW-1185">Reference proteome</keyword>
<keyword evidence="1" id="KW-0597">Phosphoprotein</keyword>
<dbReference type="KEGG" id="char:105906234"/>
<dbReference type="OrthoDB" id="5914531at2759"/>
<proteinExistence type="predicted"/>
<feature type="region of interest" description="Disordered" evidence="5">
    <location>
        <begin position="34"/>
        <end position="53"/>
    </location>
</feature>
<keyword evidence="2" id="KW-0053">Apoptosis</keyword>
<feature type="compositionally biased region" description="Polar residues" evidence="5">
    <location>
        <begin position="376"/>
        <end position="388"/>
    </location>
</feature>
<feature type="compositionally biased region" description="Basic and acidic residues" evidence="5">
    <location>
        <begin position="290"/>
        <end position="299"/>
    </location>
</feature>
<evidence type="ECO:0000313" key="8">
    <source>
        <dbReference type="RefSeq" id="XP_031413926.1"/>
    </source>
</evidence>
<feature type="compositionally biased region" description="Basic and acidic residues" evidence="5">
    <location>
        <begin position="230"/>
        <end position="254"/>
    </location>
</feature>
<feature type="compositionally biased region" description="Polar residues" evidence="5">
    <location>
        <begin position="39"/>
        <end position="50"/>
    </location>
</feature>
<feature type="region of interest" description="Disordered" evidence="5">
    <location>
        <begin position="199"/>
        <end position="254"/>
    </location>
</feature>
<dbReference type="InterPro" id="IPR000980">
    <property type="entry name" value="SH2"/>
</dbReference>
<dbReference type="GeneID" id="105906234"/>
<feature type="region of interest" description="Disordered" evidence="5">
    <location>
        <begin position="364"/>
        <end position="388"/>
    </location>
</feature>
<evidence type="ECO:0000256" key="5">
    <source>
        <dbReference type="SAM" id="MobiDB-lite"/>
    </source>
</evidence>
<dbReference type="Proteomes" id="UP000515152">
    <property type="component" value="Chromosome 20"/>
</dbReference>
<feature type="domain" description="SH2" evidence="6">
    <location>
        <begin position="412"/>
        <end position="507"/>
    </location>
</feature>
<evidence type="ECO:0000313" key="7">
    <source>
        <dbReference type="Proteomes" id="UP000515152"/>
    </source>
</evidence>
<feature type="region of interest" description="Disordered" evidence="5">
    <location>
        <begin position="308"/>
        <end position="342"/>
    </location>
</feature>
<dbReference type="AlphaFoldDB" id="A0A6P8ENL9"/>
<dbReference type="GO" id="GO:0006915">
    <property type="term" value="P:apoptotic process"/>
    <property type="evidence" value="ECO:0007669"/>
    <property type="project" value="UniProtKB-KW"/>
</dbReference>
<dbReference type="CDD" id="cd10392">
    <property type="entry name" value="SH2_SHF"/>
    <property type="match status" value="1"/>
</dbReference>
<dbReference type="PRINTS" id="PR00401">
    <property type="entry name" value="SH2DOMAIN"/>
</dbReference>
<sequence>MAKWFKEHLGFKTTKAPPPAPPKPDYRHCHATVPGTPGYLQTSSGASTHYPSPAQPDILAAYKLQKERDFEDPYTGGGNLAFQTGSSSIGSPDIKYVSPKHRLIKVETVEKNNCSPVSSVTAAPAGNVTIGSVKSPTSPPPAHDGKQDKVMIVEDYADPFDVEQGGGTQTVVTAAENVTSNDGYMEPYEAQKMMAEIRGSRGAKEGSMRQLPLYDTPYEPTENGGDTDPEPPRCPRESRLPQDDERPPEEYDQPWEWKKERISKAFAALLCYGCVSAEGSVGGRGAEPPPRTKDPQPKAPKEIKVIKDLPWPPPVGQLDTSPPLAEAVEHPPPSQCTQPPPGGQLPCEQLHHVQFDSVEKCRMSPTKEAKTRPPQRHSSGCLVNTKMSSLDHNHSSMGERIDPTMPLESQFWYHGAISRTDAEALLRLCKEASYLVRNSETSKNDFSLSLKSSQGFMHMKLSRTKDNKYVLGQNSGPFDSVPEIIHFYSSRKLPIKGAEHMSLLYPVAIRTL</sequence>
<keyword evidence="3 4" id="KW-0727">SH2 domain</keyword>
<dbReference type="PANTHER" id="PTHR15127:SF28">
    <property type="entry name" value="SH2 DOMAIN-CONTAINING ADAPTER PROTEIN F"/>
    <property type="match status" value="1"/>
</dbReference>
<dbReference type="PROSITE" id="PS50001">
    <property type="entry name" value="SH2"/>
    <property type="match status" value="1"/>
</dbReference>
<dbReference type="FunFam" id="3.30.505.10:FF:000021">
    <property type="entry name" value="Putative SH2 domain-containing adapter protein F"/>
    <property type="match status" value="1"/>
</dbReference>
<gene>
    <name evidence="8" type="primary">zgc:158464</name>
</gene>
<dbReference type="InterPro" id="IPR051846">
    <property type="entry name" value="SH2_domain_adapters"/>
</dbReference>
<feature type="compositionally biased region" description="Pro residues" evidence="5">
    <location>
        <begin position="330"/>
        <end position="342"/>
    </location>
</feature>
<dbReference type="GO" id="GO:0001784">
    <property type="term" value="F:phosphotyrosine residue binding"/>
    <property type="evidence" value="ECO:0007669"/>
    <property type="project" value="TreeGrafter"/>
</dbReference>
<dbReference type="InterPro" id="IPR035044">
    <property type="entry name" value="SHF_SH2"/>
</dbReference>
<evidence type="ECO:0000256" key="2">
    <source>
        <dbReference type="ARBA" id="ARBA00022703"/>
    </source>
</evidence>